<evidence type="ECO:0000256" key="5">
    <source>
        <dbReference type="ARBA" id="ARBA00023237"/>
    </source>
</evidence>
<reference evidence="9 10" key="1">
    <citation type="submission" date="2018-09" db="EMBL/GenBank/DDBJ databases">
        <title>Genomic Encyclopedia of Archaeal and Bacterial Type Strains, Phase II (KMG-II): from individual species to whole genera.</title>
        <authorList>
            <person name="Goeker M."/>
        </authorList>
    </citation>
    <scope>NUCLEOTIDE SEQUENCE [LARGE SCALE GENOMIC DNA]</scope>
    <source>
        <strain evidence="9 10">DSM 27148</strain>
    </source>
</reference>
<feature type="domain" description="RagB/SusD" evidence="7">
    <location>
        <begin position="283"/>
        <end position="602"/>
    </location>
</feature>
<keyword evidence="4" id="KW-0472">Membrane</keyword>
<evidence type="ECO:0000256" key="2">
    <source>
        <dbReference type="ARBA" id="ARBA00006275"/>
    </source>
</evidence>
<evidence type="ECO:0000256" key="6">
    <source>
        <dbReference type="SAM" id="SignalP"/>
    </source>
</evidence>
<dbReference type="OrthoDB" id="1096885at2"/>
<dbReference type="Gene3D" id="1.25.40.390">
    <property type="match status" value="1"/>
</dbReference>
<dbReference type="GO" id="GO:0009279">
    <property type="term" value="C:cell outer membrane"/>
    <property type="evidence" value="ECO:0007669"/>
    <property type="project" value="UniProtKB-SubCell"/>
</dbReference>
<evidence type="ECO:0000259" key="7">
    <source>
        <dbReference type="Pfam" id="PF07980"/>
    </source>
</evidence>
<evidence type="ECO:0000313" key="10">
    <source>
        <dbReference type="Proteomes" id="UP000283387"/>
    </source>
</evidence>
<evidence type="ECO:0000313" key="9">
    <source>
        <dbReference type="EMBL" id="RKD90910.1"/>
    </source>
</evidence>
<comment type="caution">
    <text evidence="9">The sequence shown here is derived from an EMBL/GenBank/DDBJ whole genome shotgun (WGS) entry which is preliminary data.</text>
</comment>
<comment type="similarity">
    <text evidence="2">Belongs to the SusD family.</text>
</comment>
<dbReference type="AlphaFoldDB" id="A0A419W663"/>
<dbReference type="InterPro" id="IPR012944">
    <property type="entry name" value="SusD_RagB_dom"/>
</dbReference>
<feature type="chain" id="PRO_5018982183" evidence="6">
    <location>
        <begin position="23"/>
        <end position="604"/>
    </location>
</feature>
<dbReference type="InterPro" id="IPR033985">
    <property type="entry name" value="SusD-like_N"/>
</dbReference>
<dbReference type="EMBL" id="RAPN01000001">
    <property type="protein sequence ID" value="RKD90910.1"/>
    <property type="molecule type" value="Genomic_DNA"/>
</dbReference>
<protein>
    <submittedName>
        <fullName evidence="9">Putative outer membrane starch-binding protein</fullName>
    </submittedName>
</protein>
<accession>A0A419W663</accession>
<gene>
    <name evidence="9" type="ORF">BC643_1255</name>
</gene>
<dbReference type="RefSeq" id="WP_120272267.1">
    <property type="nucleotide sequence ID" value="NZ_RAPN01000001.1"/>
</dbReference>
<evidence type="ECO:0000256" key="4">
    <source>
        <dbReference type="ARBA" id="ARBA00023136"/>
    </source>
</evidence>
<organism evidence="9 10">
    <name type="scientific">Mangrovibacterium diazotrophicum</name>
    <dbReference type="NCBI Taxonomy" id="1261403"/>
    <lineage>
        <taxon>Bacteria</taxon>
        <taxon>Pseudomonadati</taxon>
        <taxon>Bacteroidota</taxon>
        <taxon>Bacteroidia</taxon>
        <taxon>Marinilabiliales</taxon>
        <taxon>Prolixibacteraceae</taxon>
        <taxon>Mangrovibacterium</taxon>
    </lineage>
</organism>
<feature type="domain" description="SusD-like N-terminal" evidence="8">
    <location>
        <begin position="42"/>
        <end position="216"/>
    </location>
</feature>
<name>A0A419W663_9BACT</name>
<keyword evidence="3 6" id="KW-0732">Signal</keyword>
<proteinExistence type="inferred from homology"/>
<dbReference type="PROSITE" id="PS51257">
    <property type="entry name" value="PROKAR_LIPOPROTEIN"/>
    <property type="match status" value="1"/>
</dbReference>
<keyword evidence="10" id="KW-1185">Reference proteome</keyword>
<evidence type="ECO:0000259" key="8">
    <source>
        <dbReference type="Pfam" id="PF14322"/>
    </source>
</evidence>
<dbReference type="InterPro" id="IPR011990">
    <property type="entry name" value="TPR-like_helical_dom_sf"/>
</dbReference>
<comment type="subcellular location">
    <subcellularLocation>
        <location evidence="1">Cell outer membrane</location>
    </subcellularLocation>
</comment>
<evidence type="ECO:0000256" key="1">
    <source>
        <dbReference type="ARBA" id="ARBA00004442"/>
    </source>
</evidence>
<dbReference type="Proteomes" id="UP000283387">
    <property type="component" value="Unassembled WGS sequence"/>
</dbReference>
<sequence>MKTKIFLLLVLSATLGMFVSCDNDSWLERQPKNRINDEQLWGDPELILSLLSNYYDRIPGDVFNTSADCQLDDAMFSGHNDGNWVNDFQFGGDYGRYWDYGFIRDINLAIENLAQYSTLTIEEVQQYDAELRLIRALVYFNMVKNMGGVPLVTEQLIYDGSGDVESLQVPRSKEEEVYDFIYDEIQDIKENFTKTESSNTRGNKYIALALQSRAMLYAASLAKYNNEMSTPITLPGGEVGIPASRATEYYQKSLDASTEIIESGRYSLDEDFYDLFMDKSSSEIIFAKDYSRDAEKLNGFTYDNVVRSLRTDIEGSSMVSPSLGLVESFDYLDGSEGSLKDVDANGDYIIYSSLSAIFANKDKRLEATVVYPGAQFRSKDVDIQAGVAEWNGSGYDLKTGDLGSTTDNGGKLTGLDGPVNDAQFVSNSGFYLRKLVSEDPDAGIRPTLGENWWPWFRLGEIYLNAGEAAFELGQSDAVDYINKVREVHGGFDANSLSSLTIETIQKERRVELAFEGNQRFFDLKRWRTADQVWDGDNSNPDAMVVGLYPYQITNKGSDDGKYIFVRTAPIRFKQPRFFRMANYYASIDQGVLNNNPKLVKNPFQ</sequence>
<keyword evidence="5" id="KW-0998">Cell outer membrane</keyword>
<evidence type="ECO:0000256" key="3">
    <source>
        <dbReference type="ARBA" id="ARBA00022729"/>
    </source>
</evidence>
<dbReference type="Pfam" id="PF14322">
    <property type="entry name" value="SusD-like_3"/>
    <property type="match status" value="1"/>
</dbReference>
<dbReference type="Pfam" id="PF07980">
    <property type="entry name" value="SusD_RagB"/>
    <property type="match status" value="1"/>
</dbReference>
<feature type="signal peptide" evidence="6">
    <location>
        <begin position="1"/>
        <end position="22"/>
    </location>
</feature>
<dbReference type="SUPFAM" id="SSF48452">
    <property type="entry name" value="TPR-like"/>
    <property type="match status" value="1"/>
</dbReference>